<dbReference type="OrthoDB" id="2148987at2759"/>
<sequence>MADQGSTVPTVDESSTSDVVDKGKGKSAAPPEDDSMMDEEEDDDEEDSEPEHGDDDDEEEDDEMEAIDMDNIVSGGRRTRGKIIDFAKAAEENKDELDDDDEEDDEDFEVPDEEMED</sequence>
<evidence type="ECO:0000256" key="2">
    <source>
        <dbReference type="ARBA" id="ARBA00004123"/>
    </source>
</evidence>
<dbReference type="HOGENOM" id="CLU_130004_1_1_1"/>
<dbReference type="GeneID" id="27317197"/>
<evidence type="ECO:0000256" key="6">
    <source>
        <dbReference type="ARBA" id="ARBA00025877"/>
    </source>
</evidence>
<dbReference type="GO" id="GO:0005634">
    <property type="term" value="C:nucleus"/>
    <property type="evidence" value="ECO:0007669"/>
    <property type="project" value="UniProtKB-SubCell"/>
</dbReference>
<comment type="function">
    <text evidence="1">Forms a chaperone-bound H2A.Z-H2B complex that acts as a source for SWR1 complex-dependent H2A to H2A.Z histone replacement in chromatin.</text>
</comment>
<evidence type="ECO:0000256" key="3">
    <source>
        <dbReference type="ARBA" id="ARBA00008057"/>
    </source>
</evidence>
<feature type="region of interest" description="Disordered" evidence="7">
    <location>
        <begin position="1"/>
        <end position="117"/>
    </location>
</feature>
<accession>A0A0D1ZX90</accession>
<feature type="compositionally biased region" description="Acidic residues" evidence="7">
    <location>
        <begin position="31"/>
        <end position="68"/>
    </location>
</feature>
<evidence type="ECO:0000256" key="7">
    <source>
        <dbReference type="SAM" id="MobiDB-lite"/>
    </source>
</evidence>
<dbReference type="EMBL" id="KN847586">
    <property type="protein sequence ID" value="KIV99052.1"/>
    <property type="molecule type" value="Genomic_DNA"/>
</dbReference>
<proteinExistence type="inferred from homology"/>
<feature type="compositionally biased region" description="Acidic residues" evidence="7">
    <location>
        <begin position="93"/>
        <end position="117"/>
    </location>
</feature>
<name>A0A0D1ZX90_9PEZI</name>
<evidence type="ECO:0000313" key="10">
    <source>
        <dbReference type="Proteomes" id="UP000053259"/>
    </source>
</evidence>
<feature type="compositionally biased region" description="Basic and acidic residues" evidence="7">
    <location>
        <begin position="82"/>
        <end position="92"/>
    </location>
</feature>
<feature type="domain" description="Histone chaperone" evidence="8">
    <location>
        <begin position="58"/>
        <end position="95"/>
    </location>
</feature>
<organism evidence="9 10">
    <name type="scientific">Verruconis gallopava</name>
    <dbReference type="NCBI Taxonomy" id="253628"/>
    <lineage>
        <taxon>Eukaryota</taxon>
        <taxon>Fungi</taxon>
        <taxon>Dikarya</taxon>
        <taxon>Ascomycota</taxon>
        <taxon>Pezizomycotina</taxon>
        <taxon>Dothideomycetes</taxon>
        <taxon>Pleosporomycetidae</taxon>
        <taxon>Venturiales</taxon>
        <taxon>Sympoventuriaceae</taxon>
        <taxon>Verruconis</taxon>
    </lineage>
</organism>
<dbReference type="InterPro" id="IPR019098">
    <property type="entry name" value="Histone_chaperone_domain_CHZ"/>
</dbReference>
<keyword evidence="5" id="KW-0539">Nucleus</keyword>
<comment type="subcellular location">
    <subcellularLocation>
        <location evidence="2">Nucleus</location>
    </subcellularLocation>
</comment>
<evidence type="ECO:0000259" key="8">
    <source>
        <dbReference type="SMART" id="SM01082"/>
    </source>
</evidence>
<evidence type="ECO:0000256" key="1">
    <source>
        <dbReference type="ARBA" id="ARBA00002212"/>
    </source>
</evidence>
<keyword evidence="10" id="KW-1185">Reference proteome</keyword>
<feature type="compositionally biased region" description="Polar residues" evidence="7">
    <location>
        <begin position="1"/>
        <end position="18"/>
    </location>
</feature>
<evidence type="ECO:0000313" key="9">
    <source>
        <dbReference type="EMBL" id="KIV99052.1"/>
    </source>
</evidence>
<dbReference type="AlphaFoldDB" id="A0A0D1ZX90"/>
<dbReference type="Proteomes" id="UP000053259">
    <property type="component" value="Unassembled WGS sequence"/>
</dbReference>
<protein>
    <recommendedName>
        <fullName evidence="8">Histone chaperone domain-containing protein</fullName>
    </recommendedName>
</protein>
<dbReference type="InParanoid" id="A0A0D1ZX90"/>
<evidence type="ECO:0000256" key="4">
    <source>
        <dbReference type="ARBA" id="ARBA00023186"/>
    </source>
</evidence>
<reference evidence="9 10" key="1">
    <citation type="submission" date="2015-01" db="EMBL/GenBank/DDBJ databases">
        <title>The Genome Sequence of Ochroconis gallopava CBS43764.</title>
        <authorList>
            <consortium name="The Broad Institute Genomics Platform"/>
            <person name="Cuomo C."/>
            <person name="de Hoog S."/>
            <person name="Gorbushina A."/>
            <person name="Stielow B."/>
            <person name="Teixiera M."/>
            <person name="Abouelleil A."/>
            <person name="Chapman S.B."/>
            <person name="Priest M."/>
            <person name="Young S.K."/>
            <person name="Wortman J."/>
            <person name="Nusbaum C."/>
            <person name="Birren B."/>
        </authorList>
    </citation>
    <scope>NUCLEOTIDE SEQUENCE [LARGE SCALE GENOMIC DNA]</scope>
    <source>
        <strain evidence="9 10">CBS 43764</strain>
    </source>
</reference>
<dbReference type="STRING" id="253628.A0A0D1ZX90"/>
<keyword evidence="4" id="KW-0143">Chaperone</keyword>
<dbReference type="RefSeq" id="XP_016208922.1">
    <property type="nucleotide sequence ID" value="XM_016363245.1"/>
</dbReference>
<evidence type="ECO:0000256" key="5">
    <source>
        <dbReference type="ARBA" id="ARBA00023242"/>
    </source>
</evidence>
<comment type="subunit">
    <text evidence="6">Forms a heterotrimer with H2A.Z-H2B, stabilizing the association of the histone dimer. Also, with a lower affinity, forms a heterotrimer with H2A-H2B.</text>
</comment>
<dbReference type="Pfam" id="PF09649">
    <property type="entry name" value="CHZ"/>
    <property type="match status" value="1"/>
</dbReference>
<gene>
    <name evidence="9" type="ORF">PV09_09224</name>
</gene>
<dbReference type="SMART" id="SM01082">
    <property type="entry name" value="CHZ"/>
    <property type="match status" value="1"/>
</dbReference>
<dbReference type="VEuPathDB" id="FungiDB:PV09_09224"/>
<comment type="similarity">
    <text evidence="3">Belongs to the CHZ1 family.</text>
</comment>